<evidence type="ECO:0000256" key="1">
    <source>
        <dbReference type="SAM" id="Phobius"/>
    </source>
</evidence>
<evidence type="ECO:0008006" key="4">
    <source>
        <dbReference type="Google" id="ProtNLM"/>
    </source>
</evidence>
<keyword evidence="1" id="KW-1133">Transmembrane helix</keyword>
<dbReference type="RefSeq" id="WP_253662695.1">
    <property type="nucleotide sequence ID" value="NZ_BAAAJQ010000001.1"/>
</dbReference>
<keyword evidence="3" id="KW-1185">Reference proteome</keyword>
<evidence type="ECO:0000313" key="2">
    <source>
        <dbReference type="EMBL" id="MCP2177814.1"/>
    </source>
</evidence>
<sequence length="63" mass="6771">MRKPVYLVAGVIITLFGFVFFLQGIGVLEGSAMSNTVFWSIAGPIVVIVGVVMIVFGARGRLR</sequence>
<accession>A0ABT1HIQ9</accession>
<feature type="transmembrane region" description="Helical" evidence="1">
    <location>
        <begin position="37"/>
        <end position="58"/>
    </location>
</feature>
<dbReference type="Proteomes" id="UP001206895">
    <property type="component" value="Unassembled WGS sequence"/>
</dbReference>
<comment type="caution">
    <text evidence="2">The sequence shown here is derived from an EMBL/GenBank/DDBJ whole genome shotgun (WGS) entry which is preliminary data.</text>
</comment>
<proteinExistence type="predicted"/>
<keyword evidence="1" id="KW-0812">Transmembrane</keyword>
<organism evidence="2 3">
    <name type="scientific">Williamsia maris</name>
    <dbReference type="NCBI Taxonomy" id="72806"/>
    <lineage>
        <taxon>Bacteria</taxon>
        <taxon>Bacillati</taxon>
        <taxon>Actinomycetota</taxon>
        <taxon>Actinomycetes</taxon>
        <taxon>Mycobacteriales</taxon>
        <taxon>Nocardiaceae</taxon>
        <taxon>Williamsia</taxon>
    </lineage>
</organism>
<name>A0ABT1HIQ9_9NOCA</name>
<keyword evidence="1" id="KW-0472">Membrane</keyword>
<evidence type="ECO:0000313" key="3">
    <source>
        <dbReference type="Proteomes" id="UP001206895"/>
    </source>
</evidence>
<dbReference type="EMBL" id="JAMTCJ010000003">
    <property type="protein sequence ID" value="MCP2177814.1"/>
    <property type="molecule type" value="Genomic_DNA"/>
</dbReference>
<feature type="transmembrane region" description="Helical" evidence="1">
    <location>
        <begin position="5"/>
        <end position="25"/>
    </location>
</feature>
<gene>
    <name evidence="2" type="ORF">LX13_003642</name>
</gene>
<protein>
    <recommendedName>
        <fullName evidence="4">DUF3098 domain-containing protein</fullName>
    </recommendedName>
</protein>
<reference evidence="2 3" key="1">
    <citation type="submission" date="2022-06" db="EMBL/GenBank/DDBJ databases">
        <title>Genomic Encyclopedia of Archaeal and Bacterial Type Strains, Phase II (KMG-II): from individual species to whole genera.</title>
        <authorList>
            <person name="Goeker M."/>
        </authorList>
    </citation>
    <scope>NUCLEOTIDE SEQUENCE [LARGE SCALE GENOMIC DNA]</scope>
    <source>
        <strain evidence="2 3">DSM 44693</strain>
    </source>
</reference>